<evidence type="ECO:0000313" key="5">
    <source>
        <dbReference type="EMBL" id="MBG6083287.1"/>
    </source>
</evidence>
<accession>A0A931D6I2</accession>
<dbReference type="GO" id="GO:0003697">
    <property type="term" value="F:single-stranded DNA binding"/>
    <property type="evidence" value="ECO:0007669"/>
    <property type="project" value="InterPro"/>
</dbReference>
<dbReference type="InterPro" id="IPR011344">
    <property type="entry name" value="ssDNA-bd"/>
</dbReference>
<dbReference type="GO" id="GO:0006260">
    <property type="term" value="P:DNA replication"/>
    <property type="evidence" value="ECO:0007669"/>
    <property type="project" value="InterPro"/>
</dbReference>
<dbReference type="GO" id="GO:0009295">
    <property type="term" value="C:nucleoid"/>
    <property type="evidence" value="ECO:0007669"/>
    <property type="project" value="TreeGrafter"/>
</dbReference>
<reference evidence="5" key="1">
    <citation type="submission" date="2020-11" db="EMBL/GenBank/DDBJ databases">
        <title>Sequencing the genomes of 1000 actinobacteria strains.</title>
        <authorList>
            <person name="Klenk H.-P."/>
        </authorList>
    </citation>
    <scope>NUCLEOTIDE SEQUENCE</scope>
    <source>
        <strain evidence="5">DSM 26152</strain>
    </source>
</reference>
<gene>
    <name evidence="5" type="ORF">IW252_000054</name>
</gene>
<name>A0A931D6I2_9MICC</name>
<organism evidence="5 6">
    <name type="scientific">Zhihengliuella flava</name>
    <dbReference type="NCBI Taxonomy" id="1285193"/>
    <lineage>
        <taxon>Bacteria</taxon>
        <taxon>Bacillati</taxon>
        <taxon>Actinomycetota</taxon>
        <taxon>Actinomycetes</taxon>
        <taxon>Micrococcales</taxon>
        <taxon>Micrococcaceae</taxon>
        <taxon>Zhihengliuella</taxon>
    </lineage>
</organism>
<dbReference type="Gene3D" id="2.40.50.140">
    <property type="entry name" value="Nucleic acid-binding proteins"/>
    <property type="match status" value="1"/>
</dbReference>
<keyword evidence="1 2" id="KW-0238">DNA-binding</keyword>
<evidence type="ECO:0000256" key="1">
    <source>
        <dbReference type="ARBA" id="ARBA00023125"/>
    </source>
</evidence>
<dbReference type="CDD" id="cd04496">
    <property type="entry name" value="SSB_OBF"/>
    <property type="match status" value="1"/>
</dbReference>
<evidence type="ECO:0000256" key="4">
    <source>
        <dbReference type="SAM" id="MobiDB-lite"/>
    </source>
</evidence>
<protein>
    <recommendedName>
        <fullName evidence="3">Single-stranded DNA-binding protein</fullName>
    </recommendedName>
</protein>
<dbReference type="Pfam" id="PF00436">
    <property type="entry name" value="SSB"/>
    <property type="match status" value="1"/>
</dbReference>
<evidence type="ECO:0000313" key="6">
    <source>
        <dbReference type="Proteomes" id="UP000625033"/>
    </source>
</evidence>
<dbReference type="NCBIfam" id="TIGR00621">
    <property type="entry name" value="ssb"/>
    <property type="match status" value="1"/>
</dbReference>
<comment type="caution">
    <text evidence="5">The sequence shown here is derived from an EMBL/GenBank/DDBJ whole genome shotgun (WGS) entry which is preliminary data.</text>
</comment>
<dbReference type="SUPFAM" id="SSF50249">
    <property type="entry name" value="Nucleic acid-binding proteins"/>
    <property type="match status" value="1"/>
</dbReference>
<dbReference type="PROSITE" id="PS50935">
    <property type="entry name" value="SSB"/>
    <property type="match status" value="1"/>
</dbReference>
<dbReference type="PANTHER" id="PTHR10302">
    <property type="entry name" value="SINGLE-STRANDED DNA-BINDING PROTEIN"/>
    <property type="match status" value="1"/>
</dbReference>
<evidence type="ECO:0000256" key="3">
    <source>
        <dbReference type="RuleBase" id="RU000524"/>
    </source>
</evidence>
<keyword evidence="6" id="KW-1185">Reference proteome</keyword>
<dbReference type="PANTHER" id="PTHR10302:SF0">
    <property type="entry name" value="SINGLE-STRANDED DNA-BINDING PROTEIN, MITOCHONDRIAL"/>
    <property type="match status" value="1"/>
</dbReference>
<dbReference type="Proteomes" id="UP000625033">
    <property type="component" value="Unassembled WGS sequence"/>
</dbReference>
<dbReference type="AlphaFoldDB" id="A0A931D6I2"/>
<sequence length="202" mass="21597">MTDYVTIRGNLGASPRYVSSGSVAVVRFNVGSTERRFNRQSNEWEDGHTNWHRVVVFREQAHNVMVSLHKGMSVVIHGRIRNRRYNAGSEEAPEWRYTSEIEADHVGVDLVRGHVKFFPFTAHSPAVDGDDDAPGGEGTVAPGGLEEVGIAGEGNSAESPADAATAAADWGTAFHGEDAAVSSPLAASRSAEAEQDDAPRAA</sequence>
<dbReference type="InterPro" id="IPR000424">
    <property type="entry name" value="Primosome_PriB/ssb"/>
</dbReference>
<feature type="compositionally biased region" description="Low complexity" evidence="4">
    <location>
        <begin position="161"/>
        <end position="173"/>
    </location>
</feature>
<feature type="region of interest" description="Disordered" evidence="4">
    <location>
        <begin position="123"/>
        <end position="202"/>
    </location>
</feature>
<evidence type="ECO:0000256" key="2">
    <source>
        <dbReference type="PROSITE-ProRule" id="PRU00252"/>
    </source>
</evidence>
<proteinExistence type="predicted"/>
<dbReference type="EMBL" id="JADOTZ010000001">
    <property type="protein sequence ID" value="MBG6083287.1"/>
    <property type="molecule type" value="Genomic_DNA"/>
</dbReference>
<dbReference type="InterPro" id="IPR012340">
    <property type="entry name" value="NA-bd_OB-fold"/>
</dbReference>
<dbReference type="RefSeq" id="WP_196834746.1">
    <property type="nucleotide sequence ID" value="NZ_JADOTZ010000001.1"/>
</dbReference>